<dbReference type="PROSITE" id="PS00463">
    <property type="entry name" value="ZN2_CY6_FUNGAL_1"/>
    <property type="match status" value="1"/>
</dbReference>
<dbReference type="GO" id="GO:0003677">
    <property type="term" value="F:DNA binding"/>
    <property type="evidence" value="ECO:0007669"/>
    <property type="project" value="UniProtKB-KW"/>
</dbReference>
<evidence type="ECO:0000256" key="6">
    <source>
        <dbReference type="SAM" id="MobiDB-lite"/>
    </source>
</evidence>
<dbReference type="HOGENOM" id="CLU_008153_0_0_1"/>
<feature type="region of interest" description="Disordered" evidence="6">
    <location>
        <begin position="787"/>
        <end position="844"/>
    </location>
</feature>
<keyword evidence="2" id="KW-0479">Metal-binding</keyword>
<keyword evidence="5" id="KW-0539">Nucleus</keyword>
<reference evidence="9 10" key="1">
    <citation type="journal article" date="2009" name="Genome Res.">
        <title>Comparative genomics of protoploid Saccharomycetaceae.</title>
        <authorList>
            <consortium name="The Genolevures Consortium"/>
            <person name="Souciet J.-L."/>
            <person name="Dujon B."/>
            <person name="Gaillardin C."/>
            <person name="Johnston M."/>
            <person name="Baret P.V."/>
            <person name="Cliften P."/>
            <person name="Sherman D.J."/>
            <person name="Weissenbach J."/>
            <person name="Westhof E."/>
            <person name="Wincker P."/>
            <person name="Jubin C."/>
            <person name="Poulain J."/>
            <person name="Barbe V."/>
            <person name="Segurens B."/>
            <person name="Artiguenave F."/>
            <person name="Anthouard V."/>
            <person name="Vacherie B."/>
            <person name="Val M.-E."/>
            <person name="Fulton R.S."/>
            <person name="Minx P."/>
            <person name="Wilson R."/>
            <person name="Durrens P."/>
            <person name="Jean G."/>
            <person name="Marck C."/>
            <person name="Martin T."/>
            <person name="Nikolski M."/>
            <person name="Rolland T."/>
            <person name="Seret M.-L."/>
            <person name="Casaregola S."/>
            <person name="Despons L."/>
            <person name="Fairhead C."/>
            <person name="Fischer G."/>
            <person name="Lafontaine I."/>
            <person name="Leh V."/>
            <person name="Lemaire M."/>
            <person name="de Montigny J."/>
            <person name="Neuveglise C."/>
            <person name="Thierry A."/>
            <person name="Blanc-Lenfle I."/>
            <person name="Bleykasten C."/>
            <person name="Diffels J."/>
            <person name="Fritsch E."/>
            <person name="Frangeul L."/>
            <person name="Goeffon A."/>
            <person name="Jauniaux N."/>
            <person name="Kachouri-Lafond R."/>
            <person name="Payen C."/>
            <person name="Potier S."/>
            <person name="Pribylova L."/>
            <person name="Ozanne C."/>
            <person name="Richard G.-F."/>
            <person name="Sacerdot C."/>
            <person name="Straub M.-L."/>
            <person name="Talla E."/>
        </authorList>
    </citation>
    <scope>NUCLEOTIDE SEQUENCE [LARGE SCALE GENOMIC DNA]</scope>
    <source>
        <strain evidence="10">ATCC 56472 / CBS 6340 / NRRL Y-8284</strain>
    </source>
</reference>
<feature type="region of interest" description="Disordered" evidence="6">
    <location>
        <begin position="72"/>
        <end position="95"/>
    </location>
</feature>
<dbReference type="CDD" id="cd00067">
    <property type="entry name" value="GAL4"/>
    <property type="match status" value="1"/>
</dbReference>
<dbReference type="GO" id="GO:0006351">
    <property type="term" value="P:DNA-templated transcription"/>
    <property type="evidence" value="ECO:0007669"/>
    <property type="project" value="InterPro"/>
</dbReference>
<dbReference type="InParanoid" id="C5DEK6"/>
<dbReference type="InterPro" id="IPR036864">
    <property type="entry name" value="Zn2-C6_fun-type_DNA-bd_sf"/>
</dbReference>
<dbReference type="RefSeq" id="XP_002552655.1">
    <property type="nucleotide sequence ID" value="XM_002552609.1"/>
</dbReference>
<feature type="transmembrane region" description="Helical" evidence="7">
    <location>
        <begin position="610"/>
        <end position="628"/>
    </location>
</feature>
<dbReference type="SMART" id="SM00066">
    <property type="entry name" value="GAL4"/>
    <property type="match status" value="1"/>
</dbReference>
<dbReference type="EMBL" id="CU928167">
    <property type="protein sequence ID" value="CAR22217.1"/>
    <property type="molecule type" value="Genomic_DNA"/>
</dbReference>
<keyword evidence="4" id="KW-0238">DNA-binding</keyword>
<dbReference type="Pfam" id="PF00172">
    <property type="entry name" value="Zn_clus"/>
    <property type="match status" value="1"/>
</dbReference>
<dbReference type="GO" id="GO:0008270">
    <property type="term" value="F:zinc ion binding"/>
    <property type="evidence" value="ECO:0007669"/>
    <property type="project" value="InterPro"/>
</dbReference>
<dbReference type="PANTHER" id="PTHR46910:SF3">
    <property type="entry name" value="HALOTOLERANCE PROTEIN 9-RELATED"/>
    <property type="match status" value="1"/>
</dbReference>
<keyword evidence="7" id="KW-1133">Transmembrane helix</keyword>
<dbReference type="OrthoDB" id="2123952at2759"/>
<name>C5DEK6_LACTC</name>
<protein>
    <submittedName>
        <fullName evidence="9">KLTH0C10032p</fullName>
    </submittedName>
</protein>
<accession>C5DEK6</accession>
<dbReference type="SUPFAM" id="SSF57701">
    <property type="entry name" value="Zn2/Cys6 DNA-binding domain"/>
    <property type="match status" value="1"/>
</dbReference>
<dbReference type="KEGG" id="lth:KLTH0C10032g"/>
<dbReference type="GeneID" id="8291535"/>
<evidence type="ECO:0000256" key="7">
    <source>
        <dbReference type="SAM" id="Phobius"/>
    </source>
</evidence>
<dbReference type="OMA" id="DNMARFE"/>
<dbReference type="InterPro" id="IPR050987">
    <property type="entry name" value="AtrR-like"/>
</dbReference>
<dbReference type="SMART" id="SM00906">
    <property type="entry name" value="Fungal_trans"/>
    <property type="match status" value="1"/>
</dbReference>
<dbReference type="eggNOG" id="ENOG502QZJZ">
    <property type="taxonomic scope" value="Eukaryota"/>
</dbReference>
<feature type="transmembrane region" description="Helical" evidence="7">
    <location>
        <begin position="661"/>
        <end position="681"/>
    </location>
</feature>
<dbReference type="InterPro" id="IPR001138">
    <property type="entry name" value="Zn2Cys6_DnaBD"/>
</dbReference>
<sequence>MAPESPSELSAFKFRKRVPKACDHCRKRKIKCGAVNPITGTCDNCTKFNTVCTFKHHDEIGRHRKYAELKKLQSHEPKVRKVSESSSPGASATDRKLEQLEYQIARLHELTARQQYQAGVCSRHSPSLGVDTIPDMSPAPKQKRYFTSLLTKRRIAWLRNQAKAFSANQETPGDAGSPMLSFYPLTDAFMVASKWYVAQVKKIIDFSNPFVPFNSSQLYPLPPQEHANIAVKAIQENLSPGSFNVVRGPELQALFDKHYANQKLTYSEILLLDIILTVSNSYPLTDDPRRLKEGESEHSTVESHMLLNAINQYHKVALLSEGVRSVQALLILYQYVSCHISGEAAYNIFNTTQRFAQDIGLNRKESYKNLSLEEASLRLKMWYCCVLADSQLSLAFCRAPLIDLEDTSVLTEEFYMELVKERHLGNSDRTSIQTLDEAIQSLLGSSDTFQLGTAYYGMTLTRTFHKAYRRLLAANSMTNVTFDQVIEGVLDIKSDLIRWEKSLPPILALGEYEENLTRLRNASGDPLSAKHFEILSTTILQLHYEHLYLNLIVSQIACSFVFDNEDILPKSRYNVAALRRTFVNDACDSAVQMMKLWPSIKVVPHMVHRLFYTFSTGAFVLLLTVIAFPNEDRVLEYISTMCTTVEYLLEMGEYRVFKDNIKWNVTMFVFCFLLTLSINYFNACNPQAKDANFSSAPFRNSLEALMNRCKMNKDVAVNQLREHLNIFAPGFDENSEMHENPDISSGTCDASKGLPRTLYLFSEVDEEDLRCLMSSLPVQIPCSNRFGPETEAKGSAMQASPSKGSQHGFRSGPSADNDFAAAFSLGLPSSDEPQTLAGGPPSDQVDFENMLDDMLFDRDFTFPTLM</sequence>
<evidence type="ECO:0000256" key="2">
    <source>
        <dbReference type="ARBA" id="ARBA00022723"/>
    </source>
</evidence>
<dbReference type="Pfam" id="PF04082">
    <property type="entry name" value="Fungal_trans"/>
    <property type="match status" value="1"/>
</dbReference>
<dbReference type="FunCoup" id="C5DEK6">
    <property type="interactions" value="493"/>
</dbReference>
<proteinExistence type="predicted"/>
<feature type="domain" description="Zn(2)-C6 fungal-type" evidence="8">
    <location>
        <begin position="21"/>
        <end position="54"/>
    </location>
</feature>
<evidence type="ECO:0000256" key="3">
    <source>
        <dbReference type="ARBA" id="ARBA00022833"/>
    </source>
</evidence>
<evidence type="ECO:0000313" key="10">
    <source>
        <dbReference type="Proteomes" id="UP000002036"/>
    </source>
</evidence>
<evidence type="ECO:0000259" key="8">
    <source>
        <dbReference type="PROSITE" id="PS50048"/>
    </source>
</evidence>
<dbReference type="AlphaFoldDB" id="C5DEK6"/>
<evidence type="ECO:0000313" key="9">
    <source>
        <dbReference type="EMBL" id="CAR22217.1"/>
    </source>
</evidence>
<dbReference type="Proteomes" id="UP000002036">
    <property type="component" value="Chromosome C"/>
</dbReference>
<dbReference type="PANTHER" id="PTHR46910">
    <property type="entry name" value="TRANSCRIPTION FACTOR PDR1"/>
    <property type="match status" value="1"/>
</dbReference>
<gene>
    <name evidence="9" type="ordered locus">KLTH0C10032g</name>
</gene>
<evidence type="ECO:0000256" key="5">
    <source>
        <dbReference type="ARBA" id="ARBA00023242"/>
    </source>
</evidence>
<comment type="subcellular location">
    <subcellularLocation>
        <location evidence="1">Nucleus</location>
    </subcellularLocation>
</comment>
<dbReference type="CDD" id="cd12148">
    <property type="entry name" value="fungal_TF_MHR"/>
    <property type="match status" value="1"/>
</dbReference>
<keyword evidence="7" id="KW-0472">Membrane</keyword>
<dbReference type="PROSITE" id="PS50048">
    <property type="entry name" value="ZN2_CY6_FUNGAL_2"/>
    <property type="match status" value="1"/>
</dbReference>
<keyword evidence="10" id="KW-1185">Reference proteome</keyword>
<keyword evidence="3" id="KW-0862">Zinc</keyword>
<dbReference type="GO" id="GO:0045944">
    <property type="term" value="P:positive regulation of transcription by RNA polymerase II"/>
    <property type="evidence" value="ECO:0007669"/>
    <property type="project" value="UniProtKB-ARBA"/>
</dbReference>
<dbReference type="GO" id="GO:0005634">
    <property type="term" value="C:nucleus"/>
    <property type="evidence" value="ECO:0007669"/>
    <property type="project" value="UniProtKB-SubCell"/>
</dbReference>
<evidence type="ECO:0000256" key="1">
    <source>
        <dbReference type="ARBA" id="ARBA00004123"/>
    </source>
</evidence>
<feature type="compositionally biased region" description="Basic and acidic residues" evidence="6">
    <location>
        <begin position="72"/>
        <end position="83"/>
    </location>
</feature>
<organism evidence="9 10">
    <name type="scientific">Lachancea thermotolerans (strain ATCC 56472 / CBS 6340 / NRRL Y-8284)</name>
    <name type="common">Yeast</name>
    <name type="synonym">Kluyveromyces thermotolerans</name>
    <dbReference type="NCBI Taxonomy" id="559295"/>
    <lineage>
        <taxon>Eukaryota</taxon>
        <taxon>Fungi</taxon>
        <taxon>Dikarya</taxon>
        <taxon>Ascomycota</taxon>
        <taxon>Saccharomycotina</taxon>
        <taxon>Saccharomycetes</taxon>
        <taxon>Saccharomycetales</taxon>
        <taxon>Saccharomycetaceae</taxon>
        <taxon>Lachancea</taxon>
    </lineage>
</organism>
<keyword evidence="7" id="KW-0812">Transmembrane</keyword>
<dbReference type="Gene3D" id="4.10.240.10">
    <property type="entry name" value="Zn(2)-C6 fungal-type DNA-binding domain"/>
    <property type="match status" value="1"/>
</dbReference>
<dbReference type="InterPro" id="IPR007219">
    <property type="entry name" value="XnlR_reg_dom"/>
</dbReference>
<dbReference type="GO" id="GO:0000981">
    <property type="term" value="F:DNA-binding transcription factor activity, RNA polymerase II-specific"/>
    <property type="evidence" value="ECO:0007669"/>
    <property type="project" value="InterPro"/>
</dbReference>
<evidence type="ECO:0000256" key="4">
    <source>
        <dbReference type="ARBA" id="ARBA00023125"/>
    </source>
</evidence>